<gene>
    <name evidence="2" type="ORF">H7A79_2079</name>
</gene>
<evidence type="ECO:0000313" key="3">
    <source>
        <dbReference type="Proteomes" id="UP000516412"/>
    </source>
</evidence>
<sequence length="183" mass="20144">MKLMKTVFFSLITAVVLAACGSVPKESPARPWSNAEYKMELAGVAANLAQSNYRYGFTILLKTAPKVASVRVERIAGGQSETIIDDSANPTTRFSWQPQQPKGARTSLARTSNGFTWMGQSAVLGLNERDAPWLYAAGDTRQVYRFTVRDVKGRETVWEQSVVVAAPVKRALLSAQKKHARPK</sequence>
<dbReference type="EMBL" id="CP060414">
    <property type="protein sequence ID" value="QNT57872.1"/>
    <property type="molecule type" value="Genomic_DNA"/>
</dbReference>
<dbReference type="Proteomes" id="UP000516412">
    <property type="component" value="Chromosome"/>
</dbReference>
<evidence type="ECO:0000256" key="1">
    <source>
        <dbReference type="SAM" id="SignalP"/>
    </source>
</evidence>
<proteinExistence type="predicted"/>
<dbReference type="AlphaFoldDB" id="A0A7H1M8A7"/>
<evidence type="ECO:0000313" key="2">
    <source>
        <dbReference type="EMBL" id="QNT57872.1"/>
    </source>
</evidence>
<feature type="signal peptide" evidence="1">
    <location>
        <begin position="1"/>
        <end position="18"/>
    </location>
</feature>
<dbReference type="PROSITE" id="PS51257">
    <property type="entry name" value="PROKAR_LIPOPROTEIN"/>
    <property type="match status" value="1"/>
</dbReference>
<organism evidence="2 3">
    <name type="scientific">Neisseria musculi</name>
    <dbReference type="NCBI Taxonomy" id="1815583"/>
    <lineage>
        <taxon>Bacteria</taxon>
        <taxon>Pseudomonadati</taxon>
        <taxon>Pseudomonadota</taxon>
        <taxon>Betaproteobacteria</taxon>
        <taxon>Neisseriales</taxon>
        <taxon>Neisseriaceae</taxon>
        <taxon>Neisseria</taxon>
    </lineage>
</organism>
<name>A0A7H1M8A7_9NEIS</name>
<dbReference type="RefSeq" id="WP_187000291.1">
    <property type="nucleotide sequence ID" value="NZ_CP060414.2"/>
</dbReference>
<keyword evidence="1" id="KW-0732">Signal</keyword>
<dbReference type="KEGG" id="nmus:H7A79_2079"/>
<protein>
    <recommendedName>
        <fullName evidence="4">Lipoprotein</fullName>
    </recommendedName>
</protein>
<accession>A0A7H1M8A7</accession>
<keyword evidence="3" id="KW-1185">Reference proteome</keyword>
<reference evidence="2" key="1">
    <citation type="submission" date="2024-06" db="EMBL/GenBank/DDBJ databases">
        <title>Complete Genome Sequence of mouse commensal type strain Neisseria musculi.</title>
        <authorList>
            <person name="Thapa E."/>
            <person name="Aluvathingal J."/>
            <person name="Nadendla S."/>
            <person name="Mehta A."/>
            <person name="Tettelin H."/>
            <person name="Weyand N.J."/>
        </authorList>
    </citation>
    <scope>NUCLEOTIDE SEQUENCE</scope>
    <source>
        <strain evidence="2">NW831</strain>
    </source>
</reference>
<feature type="chain" id="PRO_5028930190" description="Lipoprotein" evidence="1">
    <location>
        <begin position="19"/>
        <end position="183"/>
    </location>
</feature>
<evidence type="ECO:0008006" key="4">
    <source>
        <dbReference type="Google" id="ProtNLM"/>
    </source>
</evidence>